<dbReference type="SUPFAM" id="SSF52091">
    <property type="entry name" value="SpoIIaa-like"/>
    <property type="match status" value="1"/>
</dbReference>
<name>M1WL73_PSEP2</name>
<feature type="transmembrane region" description="Helical" evidence="5">
    <location>
        <begin position="555"/>
        <end position="584"/>
    </location>
</feature>
<dbReference type="eggNOG" id="COG0659">
    <property type="taxonomic scope" value="Bacteria"/>
</dbReference>
<dbReference type="InterPro" id="IPR052706">
    <property type="entry name" value="Membrane-Transporter-like"/>
</dbReference>
<dbReference type="BioCyc" id="DPIE1322246:BN4_RS00680-MONOMER"/>
<feature type="transmembrane region" description="Helical" evidence="5">
    <location>
        <begin position="160"/>
        <end position="185"/>
    </location>
</feature>
<feature type="transmembrane region" description="Helical" evidence="5">
    <location>
        <begin position="463"/>
        <end position="483"/>
    </location>
</feature>
<proteinExistence type="predicted"/>
<protein>
    <submittedName>
        <fullName evidence="8">Cyclic nucleotide-binding protein</fullName>
    </submittedName>
</protein>
<dbReference type="STRING" id="1322246.BN4_10125"/>
<feature type="domain" description="Cyclic nucleotide-binding" evidence="6">
    <location>
        <begin position="767"/>
        <end position="854"/>
    </location>
</feature>
<dbReference type="PROSITE" id="PS50042">
    <property type="entry name" value="CNMP_BINDING_3"/>
    <property type="match status" value="1"/>
</dbReference>
<keyword evidence="2 5" id="KW-0812">Transmembrane</keyword>
<evidence type="ECO:0000256" key="4">
    <source>
        <dbReference type="ARBA" id="ARBA00023136"/>
    </source>
</evidence>
<evidence type="ECO:0000313" key="9">
    <source>
        <dbReference type="Proteomes" id="UP000011724"/>
    </source>
</evidence>
<accession>M1WL73</accession>
<dbReference type="InterPro" id="IPR011547">
    <property type="entry name" value="SLC26A/SulP_dom"/>
</dbReference>
<dbReference type="CDD" id="cd07042">
    <property type="entry name" value="STAS_SulP_like_sulfate_transporter"/>
    <property type="match status" value="1"/>
</dbReference>
<dbReference type="Pfam" id="PF00916">
    <property type="entry name" value="Sulfate_transp"/>
    <property type="match status" value="1"/>
</dbReference>
<dbReference type="PROSITE" id="PS00889">
    <property type="entry name" value="CNMP_BINDING_2"/>
    <property type="match status" value="1"/>
</dbReference>
<feature type="transmembrane region" description="Helical" evidence="5">
    <location>
        <begin position="254"/>
        <end position="276"/>
    </location>
</feature>
<dbReference type="Gene3D" id="2.60.120.10">
    <property type="entry name" value="Jelly Rolls"/>
    <property type="match status" value="1"/>
</dbReference>
<dbReference type="Pfam" id="PF00027">
    <property type="entry name" value="cNMP_binding"/>
    <property type="match status" value="1"/>
</dbReference>
<feature type="transmembrane region" description="Helical" evidence="5">
    <location>
        <begin position="288"/>
        <end position="311"/>
    </location>
</feature>
<dbReference type="PROSITE" id="PS50801">
    <property type="entry name" value="STAS"/>
    <property type="match status" value="1"/>
</dbReference>
<dbReference type="Gene3D" id="3.30.750.24">
    <property type="entry name" value="STAS domain"/>
    <property type="match status" value="1"/>
</dbReference>
<dbReference type="InterPro" id="IPR002645">
    <property type="entry name" value="STAS_dom"/>
</dbReference>
<organism evidence="8 9">
    <name type="scientific">Pseudodesulfovibrio piezophilus (strain DSM 21447 / JCM 15486 / C1TLV30)</name>
    <name type="common">Desulfovibrio piezophilus</name>
    <dbReference type="NCBI Taxonomy" id="1322246"/>
    <lineage>
        <taxon>Bacteria</taxon>
        <taxon>Pseudomonadati</taxon>
        <taxon>Thermodesulfobacteriota</taxon>
        <taxon>Desulfovibrionia</taxon>
        <taxon>Desulfovibrionales</taxon>
        <taxon>Desulfovibrionaceae</taxon>
    </lineage>
</organism>
<dbReference type="InterPro" id="IPR000595">
    <property type="entry name" value="cNMP-bd_dom"/>
</dbReference>
<comment type="subcellular location">
    <subcellularLocation>
        <location evidence="1">Membrane</location>
        <topology evidence="1">Multi-pass membrane protein</topology>
    </subcellularLocation>
</comment>
<dbReference type="InterPro" id="IPR036513">
    <property type="entry name" value="STAS_dom_sf"/>
</dbReference>
<evidence type="ECO:0000256" key="2">
    <source>
        <dbReference type="ARBA" id="ARBA00022692"/>
    </source>
</evidence>
<evidence type="ECO:0000256" key="5">
    <source>
        <dbReference type="SAM" id="Phobius"/>
    </source>
</evidence>
<dbReference type="Proteomes" id="UP000011724">
    <property type="component" value="Chromosome"/>
</dbReference>
<keyword evidence="4 5" id="KW-0472">Membrane</keyword>
<dbReference type="AlphaFoldDB" id="M1WL73"/>
<dbReference type="SUPFAM" id="SSF51206">
    <property type="entry name" value="cAMP-binding domain-like"/>
    <property type="match status" value="1"/>
</dbReference>
<dbReference type="PANTHER" id="PTHR43310:SF2">
    <property type="entry name" value="SLC26A_SULP TRANSPORTER DOMAIN-CONTAINING PROTEIN"/>
    <property type="match status" value="1"/>
</dbReference>
<dbReference type="RefSeq" id="WP_015413420.1">
    <property type="nucleotide sequence ID" value="NC_020409.1"/>
</dbReference>
<keyword evidence="3 5" id="KW-1133">Transmembrane helix</keyword>
<dbReference type="KEGG" id="dpi:BN4_10125"/>
<dbReference type="InterPro" id="IPR014710">
    <property type="entry name" value="RmlC-like_jellyroll"/>
</dbReference>
<dbReference type="InterPro" id="IPR018490">
    <property type="entry name" value="cNMP-bd_dom_sf"/>
</dbReference>
<feature type="transmembrane region" description="Helical" evidence="5">
    <location>
        <begin position="197"/>
        <end position="216"/>
    </location>
</feature>
<feature type="domain" description="STAS" evidence="7">
    <location>
        <begin position="627"/>
        <end position="732"/>
    </location>
</feature>
<feature type="transmembrane region" description="Helical" evidence="5">
    <location>
        <begin position="331"/>
        <end position="356"/>
    </location>
</feature>
<evidence type="ECO:0000313" key="8">
    <source>
        <dbReference type="EMBL" id="CCH47365.1"/>
    </source>
</evidence>
<feature type="transmembrane region" description="Helical" evidence="5">
    <location>
        <begin position="520"/>
        <end position="543"/>
    </location>
</feature>
<reference evidence="9" key="2">
    <citation type="journal article" date="2013" name="Stand. Genomic Sci.">
        <title>Complete genome sequence of Desulfocapsa sulfexigens, a marine deltaproteobacterium specialized in disproportionating inorganic sulfur compounds.</title>
        <authorList>
            <person name="Finster K.W."/>
            <person name="Kjeldsen K.U."/>
            <person name="Kube M."/>
            <person name="Reinhardt R."/>
            <person name="Mussmann M."/>
            <person name="Amann R."/>
            <person name="Schreiber L."/>
        </authorList>
    </citation>
    <scope>NUCLEOTIDE SEQUENCE [LARGE SCALE GENOMIC DNA]</scope>
    <source>
        <strain evidence="9">DSM 10523 / SB164P1</strain>
    </source>
</reference>
<evidence type="ECO:0000256" key="3">
    <source>
        <dbReference type="ARBA" id="ARBA00022989"/>
    </source>
</evidence>
<dbReference type="SMART" id="SM00100">
    <property type="entry name" value="cNMP"/>
    <property type="match status" value="1"/>
</dbReference>
<dbReference type="GO" id="GO:0016020">
    <property type="term" value="C:membrane"/>
    <property type="evidence" value="ECO:0007669"/>
    <property type="project" value="UniProtKB-SubCell"/>
</dbReference>
<dbReference type="PANTHER" id="PTHR43310">
    <property type="entry name" value="SULFATE TRANSPORTER YBAR-RELATED"/>
    <property type="match status" value="1"/>
</dbReference>
<feature type="transmembrane region" description="Helical" evidence="5">
    <location>
        <begin position="495"/>
        <end position="514"/>
    </location>
</feature>
<keyword evidence="9" id="KW-1185">Reference proteome</keyword>
<evidence type="ECO:0000259" key="7">
    <source>
        <dbReference type="PROSITE" id="PS50801"/>
    </source>
</evidence>
<evidence type="ECO:0000256" key="1">
    <source>
        <dbReference type="ARBA" id="ARBA00004141"/>
    </source>
</evidence>
<dbReference type="InterPro" id="IPR018488">
    <property type="entry name" value="cNMP-bd_CS"/>
</dbReference>
<sequence length="892" mass="97124">MAIFKCDSCEYKRNVPDSLTGKKAKCPECGRGVTIVETLLPGGHSFEKTGSIELGVTNSNRVDQISQGIGEGEDIVCDQCGHVMQDSDEAMTTCAHCGHALKRNSDALKVTEENIDVSDLANENAPDIWESDFPGNLNVSSTSLDAEEEWQGWRLFEGNLALNVFSGLVSGLLAFYFAVAMSLLAASQNGVHELLPYILSTALTGMAIGCFVFALMSRIPFAVSGPGTISAAILLFFLGSIYRTMAGTYLPEEITATIIASIIVTSLSAGAGLWLVGRLKAGELTRYIPIQIIGGVIGAVGVCVVIVAFEWMGNFPMDWGNVLDTFKNCLLGMNAAECVSSMGPGVVFGLVLFMGLHRFKNSLFLLGLLLVASAVGYACGIWGNDVITQSLAMPVPDLEGGVPLFTVKLLQSGFHQIQWHIMRENILFIGALALLVMLTTMYRTTRLELLLGKEVDLSKEFEALGITNIISGLCGGMPSALSYGRSAGNRATGATGPLSGIVAGIVCAAGLYFVDTVLPLIPRFVPEGLLLFSGVALVNGWMFKAKTAFTRRDDLWMLWSVFLTTLLCGLVVGVGFSVALALMVTVSRNSRGGVIRNILSGANHRSNVDRAPAQQRTLKEYGDHIHVIRLQGFLFLGSMRSLIKNIRERMEERDLLPVEYLILDFRMVSGVASAASVGFEKLHQLGEEYGIDIIITSAPLELEEHLEKSGHLGDHHGAFKVFFNLDYALEWCENHVLDAENMLHMKQMTLPELLAPVFPEPKYIPALMKVLKRVEVAKGEVLFRQGDISDSLFFVESGRLDVELEMEGRKILRLKKVGPGAVFGEMGIYTREPRTATLKATERCVLYMMTTEKLAAVEKRAPMLVSALHKYMVTMLSGRLGDANIKVRDLMS</sequence>
<gene>
    <name evidence="8" type="ordered locus">BN4_10125</name>
</gene>
<feature type="transmembrane region" description="Helical" evidence="5">
    <location>
        <begin position="223"/>
        <end position="242"/>
    </location>
</feature>
<feature type="transmembrane region" description="Helical" evidence="5">
    <location>
        <begin position="363"/>
        <end position="383"/>
    </location>
</feature>
<reference evidence="8 9" key="1">
    <citation type="journal article" date="2013" name="PLoS ONE">
        <title>The first genomic and proteomic characterization of a deep-sea sulfate reducer: insights into the piezophilic lifestyle of Desulfovibrio piezophilus.</title>
        <authorList>
            <person name="Pradel N."/>
            <person name="Ji B."/>
            <person name="Gimenez G."/>
            <person name="Talla E."/>
            <person name="Lenoble P."/>
            <person name="Garel M."/>
            <person name="Tamburini C."/>
            <person name="Fourquet P."/>
            <person name="Lebrun R."/>
            <person name="Bertin P."/>
            <person name="Denis Y."/>
            <person name="Pophillat M."/>
            <person name="Barbe V."/>
            <person name="Ollivier B."/>
            <person name="Dolla A."/>
        </authorList>
    </citation>
    <scope>NUCLEOTIDE SEQUENCE [LARGE SCALE GENOMIC DNA]</scope>
    <source>
        <strain evidence="9">DSM 10523 / SB164P1</strain>
    </source>
</reference>
<evidence type="ECO:0000259" key="6">
    <source>
        <dbReference type="PROSITE" id="PS50042"/>
    </source>
</evidence>
<dbReference type="CDD" id="cd00038">
    <property type="entry name" value="CAP_ED"/>
    <property type="match status" value="1"/>
</dbReference>
<dbReference type="EMBL" id="FO203427">
    <property type="protein sequence ID" value="CCH47365.1"/>
    <property type="molecule type" value="Genomic_DNA"/>
</dbReference>
<dbReference type="PATRIC" id="fig|879567.3.peg.132"/>
<dbReference type="HOGENOM" id="CLU_003182_4_2_7"/>
<feature type="transmembrane region" description="Helical" evidence="5">
    <location>
        <begin position="426"/>
        <end position="443"/>
    </location>
</feature>
<dbReference type="Pfam" id="PF01740">
    <property type="entry name" value="STAS"/>
    <property type="match status" value="1"/>
</dbReference>